<organism evidence="2 3">
    <name type="scientific">Lacticaseibacillus paracasei subsp. paracasei Lpp126</name>
    <dbReference type="NCBI Taxonomy" id="1256206"/>
    <lineage>
        <taxon>Bacteria</taxon>
        <taxon>Bacillati</taxon>
        <taxon>Bacillota</taxon>
        <taxon>Bacilli</taxon>
        <taxon>Lactobacillales</taxon>
        <taxon>Lactobacillaceae</taxon>
        <taxon>Lacticaseibacillus</taxon>
    </lineage>
</organism>
<accession>S2SGA7</accession>
<dbReference type="Gene3D" id="1.10.101.10">
    <property type="entry name" value="PGBD-like superfamily/PGBD"/>
    <property type="match status" value="1"/>
</dbReference>
<proteinExistence type="predicted"/>
<reference evidence="2 3" key="1">
    <citation type="journal article" date="2013" name="PLoS ONE">
        <title>Lactobacillus paracasei comparative genomics: towards species pan-genome definition and exploitation of diversity.</title>
        <authorList>
            <person name="Smokvina T."/>
            <person name="Wels M."/>
            <person name="Polka J."/>
            <person name="Chervaux C."/>
            <person name="Brisse S."/>
            <person name="Boekhorst J."/>
            <person name="van Hylckama Vlieg J.E."/>
            <person name="Siezen R.J."/>
        </authorList>
    </citation>
    <scope>NUCLEOTIDE SEQUENCE [LARGE SCALE GENOMIC DNA]</scope>
    <source>
        <strain evidence="2 3">Lpp126</strain>
    </source>
</reference>
<dbReference type="SUPFAM" id="SSF47090">
    <property type="entry name" value="PGBD-like"/>
    <property type="match status" value="1"/>
</dbReference>
<comment type="caution">
    <text evidence="2">The sequence shown here is derived from an EMBL/GenBank/DDBJ whole genome shotgun (WGS) entry which is preliminary data.</text>
</comment>
<dbReference type="EMBL" id="ANKC01000455">
    <property type="protein sequence ID" value="EPC78553.1"/>
    <property type="molecule type" value="Genomic_DNA"/>
</dbReference>
<evidence type="ECO:0000313" key="3">
    <source>
        <dbReference type="Proteomes" id="UP000014243"/>
    </source>
</evidence>
<dbReference type="InterPro" id="IPR036366">
    <property type="entry name" value="PGBDSf"/>
</dbReference>
<dbReference type="InterPro" id="IPR036365">
    <property type="entry name" value="PGBD-like_sf"/>
</dbReference>
<dbReference type="PATRIC" id="fig|1256206.3.peg.993"/>
<feature type="domain" description="Peptidoglycan binding-like" evidence="1">
    <location>
        <begin position="34"/>
        <end position="89"/>
    </location>
</feature>
<dbReference type="InterPro" id="IPR002477">
    <property type="entry name" value="Peptidoglycan-bd-like"/>
</dbReference>
<feature type="non-terminal residue" evidence="2">
    <location>
        <position position="1"/>
    </location>
</feature>
<dbReference type="AlphaFoldDB" id="S2SGA7"/>
<evidence type="ECO:0000313" key="2">
    <source>
        <dbReference type="EMBL" id="EPC78553.1"/>
    </source>
</evidence>
<gene>
    <name evidence="2" type="ORF">Lpp126_06505</name>
</gene>
<protein>
    <submittedName>
        <fullName evidence="2">S41A family carboxy-terminal peptidase</fullName>
    </submittedName>
</protein>
<name>S2SGA7_LACPA</name>
<dbReference type="Proteomes" id="UP000014243">
    <property type="component" value="Unassembled WGS sequence"/>
</dbReference>
<sequence length="113" mass="11900">INHKGLTPDIKVDYPAAAKITLINATQLKPGDKGSDVKSLQQMLTALKVGSVTVNSQYDDATQAAVKTFQQANKLDATGTADQDTLATLAQKLSAQLTKDDPMMKAAVDAVAK</sequence>
<dbReference type="Pfam" id="PF01471">
    <property type="entry name" value="PG_binding_1"/>
    <property type="match status" value="1"/>
</dbReference>
<evidence type="ECO:0000259" key="1">
    <source>
        <dbReference type="Pfam" id="PF01471"/>
    </source>
</evidence>